<name>A0A0G8WLI1_XANPE</name>
<evidence type="ECO:0000313" key="8">
    <source>
        <dbReference type="EMBL" id="RXD57007.1"/>
    </source>
</evidence>
<proteinExistence type="predicted"/>
<feature type="domain" description="CheW-like" evidence="5">
    <location>
        <begin position="16"/>
        <end position="160"/>
    </location>
</feature>
<dbReference type="GeneID" id="61779286"/>
<dbReference type="InterPro" id="IPR002545">
    <property type="entry name" value="CheW-lke_dom"/>
</dbReference>
<reference evidence="8 10" key="2">
    <citation type="submission" date="2018-02" db="EMBL/GenBank/DDBJ databases">
        <title>Characterization of Xanthomonas diversity in transplant houses and field plants.</title>
        <authorList>
            <person name="Abrahamian P."/>
            <person name="Timilsina S."/>
            <person name="Minsavage G.V."/>
            <person name="Goss E.M."/>
            <person name="Jones J.B."/>
            <person name="Vallad G.E."/>
        </authorList>
    </citation>
    <scope>NUCLEOTIDE SEQUENCE [LARGE SCALE GENOMIC DNA]</scope>
    <source>
        <strain evidence="8 10">GEV2132</strain>
    </source>
</reference>
<dbReference type="PANTHER" id="PTHR22617">
    <property type="entry name" value="CHEMOTAXIS SENSOR HISTIDINE KINASE-RELATED"/>
    <property type="match status" value="1"/>
</dbReference>
<reference evidence="7 11" key="3">
    <citation type="submission" date="2019-11" db="EMBL/GenBank/DDBJ databases">
        <title>Genome-resolved metagenomics to study the prevalence of co-infection and intraspecific heterogeneity among plant pathogen metapopulations.</title>
        <authorList>
            <person name="Newberry E."/>
            <person name="Bhandari R."/>
            <person name="Kemble J."/>
            <person name="Sikora E."/>
            <person name="Potnis N."/>
        </authorList>
    </citation>
    <scope>NUCLEOTIDE SEQUENCE [LARGE SCALE GENOMIC DNA]</scope>
    <source>
        <strain evidence="7">Xp_Tom_Tuscaloosa_18b</strain>
    </source>
</reference>
<dbReference type="InterPro" id="IPR036061">
    <property type="entry name" value="CheW-like_dom_sf"/>
</dbReference>
<evidence type="ECO:0000256" key="1">
    <source>
        <dbReference type="ARBA" id="ARBA00004496"/>
    </source>
</evidence>
<evidence type="ECO:0000313" key="7">
    <source>
        <dbReference type="EMBL" id="NEL77600.1"/>
    </source>
</evidence>
<evidence type="ECO:0000256" key="2">
    <source>
        <dbReference type="ARBA" id="ARBA00021483"/>
    </source>
</evidence>
<protein>
    <recommendedName>
        <fullName evidence="2">Chemotaxis protein CheW</fullName>
    </recommendedName>
</protein>
<dbReference type="Proteomes" id="UP000289372">
    <property type="component" value="Unassembled WGS sequence"/>
</dbReference>
<dbReference type="EMBL" id="JAAGYU010000071">
    <property type="protein sequence ID" value="NEL77600.1"/>
    <property type="molecule type" value="Genomic_DNA"/>
</dbReference>
<dbReference type="PROSITE" id="PS50851">
    <property type="entry name" value="CHEW"/>
    <property type="match status" value="1"/>
</dbReference>
<comment type="subcellular location">
    <subcellularLocation>
        <location evidence="1">Cytoplasm</location>
    </subcellularLocation>
</comment>
<keyword evidence="4" id="KW-0145">Chemotaxis</keyword>
<dbReference type="AlphaFoldDB" id="A0A0G8WLI1"/>
<dbReference type="SMART" id="SM00260">
    <property type="entry name" value="CheW"/>
    <property type="match status" value="1"/>
</dbReference>
<dbReference type="KEGG" id="xpe:BJD13_04300"/>
<accession>A0A0G8WLI1</accession>
<comment type="caution">
    <text evidence="7">The sequence shown here is derived from an EMBL/GenBank/DDBJ whole genome shotgun (WGS) entry which is preliminary data.</text>
</comment>
<evidence type="ECO:0000313" key="11">
    <source>
        <dbReference type="Proteomes" id="UP000471082"/>
    </source>
</evidence>
<dbReference type="Proteomes" id="UP000471082">
    <property type="component" value="Unassembled WGS sequence"/>
</dbReference>
<evidence type="ECO:0000313" key="6">
    <source>
        <dbReference type="EMBL" id="KLC08912.1"/>
    </source>
</evidence>
<dbReference type="Gene3D" id="2.30.30.40">
    <property type="entry name" value="SH3 Domains"/>
    <property type="match status" value="1"/>
</dbReference>
<evidence type="ECO:0000313" key="10">
    <source>
        <dbReference type="Proteomes" id="UP000289372"/>
    </source>
</evidence>
<sequence length="169" mass="17986">MTAPTLDVMPGDADVAAQYLTFQLDGETFATSILGIREIIQYRAPTPVPSMPDCVRGVINLRGAVVPVVDLQSRLGRADSTIGKRSCIVIVASEQAQGTQVIGVLVDAVNAVIELADQDIEAAPSFGTHIRRDLLRGMGKVGERFVVLLEMEQVLQVDEIAGNTDALAA</sequence>
<dbReference type="Gene3D" id="2.40.50.180">
    <property type="entry name" value="CheA-289, Domain 4"/>
    <property type="match status" value="1"/>
</dbReference>
<dbReference type="InterPro" id="IPR039315">
    <property type="entry name" value="CheW"/>
</dbReference>
<evidence type="ECO:0000259" key="5">
    <source>
        <dbReference type="PROSITE" id="PS50851"/>
    </source>
</evidence>
<dbReference type="RefSeq" id="WP_008576110.1">
    <property type="nucleotide sequence ID" value="NZ_CP018475.1"/>
</dbReference>
<gene>
    <name evidence="8" type="ORF">DB769_01975</name>
    <name evidence="7" type="ORF">G3W61_15290</name>
    <name evidence="6" type="ORF">XP315_03390</name>
</gene>
<keyword evidence="3" id="KW-0963">Cytoplasm</keyword>
<dbReference type="GO" id="GO:0005829">
    <property type="term" value="C:cytosol"/>
    <property type="evidence" value="ECO:0007669"/>
    <property type="project" value="TreeGrafter"/>
</dbReference>
<dbReference type="SUPFAM" id="SSF50341">
    <property type="entry name" value="CheW-like"/>
    <property type="match status" value="1"/>
</dbReference>
<evidence type="ECO:0000313" key="9">
    <source>
        <dbReference type="Proteomes" id="UP000035369"/>
    </source>
</evidence>
<dbReference type="GO" id="GO:0007165">
    <property type="term" value="P:signal transduction"/>
    <property type="evidence" value="ECO:0007669"/>
    <property type="project" value="InterPro"/>
</dbReference>
<dbReference type="Proteomes" id="UP000035369">
    <property type="component" value="Unassembled WGS sequence"/>
</dbReference>
<evidence type="ECO:0000256" key="4">
    <source>
        <dbReference type="ARBA" id="ARBA00022500"/>
    </source>
</evidence>
<dbReference type="EMBL" id="JZUY01000033">
    <property type="protein sequence ID" value="KLC08912.1"/>
    <property type="molecule type" value="Genomic_DNA"/>
</dbReference>
<reference evidence="6 9" key="1">
    <citation type="submission" date="2015-02" db="EMBL/GenBank/DDBJ databases">
        <title>Whole genome sequencing of multiple isolates of three species of pepper and tomato-infecting xanthomonads reveals genetic diversity in field strains and pinpoints effectors responsible for host specificity.</title>
        <authorList>
            <person name="Schwartz A."/>
            <person name="Dahlbeck D."/>
            <person name="Staskawicz B."/>
            <person name="Bart R."/>
            <person name="Potnis N."/>
            <person name="Minsavage G."/>
            <person name="Timilsina S."/>
            <person name="Goss E."/>
            <person name="Jones J."/>
            <person name="Vallad G."/>
            <person name="Barak J."/>
            <person name="Miller S."/>
            <person name="Ritchie D."/>
            <person name="Martins J.Jr."/>
            <person name="Patane J.S."/>
            <person name="Setubal J.C."/>
        </authorList>
    </citation>
    <scope>NUCLEOTIDE SEQUENCE [LARGE SCALE GENOMIC DNA]</scope>
    <source>
        <strain evidence="6 9">Xp3-15</strain>
    </source>
</reference>
<dbReference type="FunFam" id="2.40.50.180:FF:000002">
    <property type="entry name" value="Chemotaxis protein CheW"/>
    <property type="match status" value="1"/>
</dbReference>
<dbReference type="Pfam" id="PF01584">
    <property type="entry name" value="CheW"/>
    <property type="match status" value="1"/>
</dbReference>
<organism evidence="7 11">
    <name type="scientific">Xanthomonas perforans</name>
    <dbReference type="NCBI Taxonomy" id="442694"/>
    <lineage>
        <taxon>Bacteria</taxon>
        <taxon>Pseudomonadati</taxon>
        <taxon>Pseudomonadota</taxon>
        <taxon>Gammaproteobacteria</taxon>
        <taxon>Lysobacterales</taxon>
        <taxon>Lysobacteraceae</taxon>
        <taxon>Xanthomonas</taxon>
    </lineage>
</organism>
<dbReference type="GO" id="GO:0006935">
    <property type="term" value="P:chemotaxis"/>
    <property type="evidence" value="ECO:0007669"/>
    <property type="project" value="UniProtKB-KW"/>
</dbReference>
<keyword evidence="9" id="KW-1185">Reference proteome</keyword>
<evidence type="ECO:0000256" key="3">
    <source>
        <dbReference type="ARBA" id="ARBA00022490"/>
    </source>
</evidence>
<dbReference type="PANTHER" id="PTHR22617:SF41">
    <property type="entry name" value="CHEMOTAXIS SIGNAL TRANSDUCTION SYSTEM ADAPTOR PROTEIN CHEW"/>
    <property type="match status" value="1"/>
</dbReference>
<dbReference type="EMBL" id="PUUL01000013">
    <property type="protein sequence ID" value="RXD57007.1"/>
    <property type="molecule type" value="Genomic_DNA"/>
</dbReference>